<evidence type="ECO:0000256" key="2">
    <source>
        <dbReference type="SAM" id="MobiDB-lite"/>
    </source>
</evidence>
<feature type="compositionally biased region" description="Basic and acidic residues" evidence="2">
    <location>
        <begin position="73"/>
        <end position="82"/>
    </location>
</feature>
<evidence type="ECO:0000256" key="1">
    <source>
        <dbReference type="SAM" id="Coils"/>
    </source>
</evidence>
<accession>A0A8K0JT39</accession>
<keyword evidence="4" id="KW-1185">Reference proteome</keyword>
<dbReference type="GO" id="GO:0001664">
    <property type="term" value="F:G protein-coupled receptor binding"/>
    <property type="evidence" value="ECO:0007669"/>
    <property type="project" value="TreeGrafter"/>
</dbReference>
<comment type="caution">
    <text evidence="3">The sequence shown here is derived from an EMBL/GenBank/DDBJ whole genome shotgun (WGS) entry which is preliminary data.</text>
</comment>
<feature type="region of interest" description="Disordered" evidence="2">
    <location>
        <begin position="414"/>
        <end position="451"/>
    </location>
</feature>
<sequence>MLLWCLLPKGQSPDWGSRVCVVLEEWGSVMASSSPPPLSSNQGNTLRNVFNGVQSQASRWFRHISEAAEAYKAREAKNKRPDLPTLTPTAQIPTGPVVETPSQQTPPPPPPEAATPAKAKETEENGEVPNVAVDGTEEGEVSKSNDQPAPSATPASAAELEAVTQKAADGKQPSGLEGGSPQQQLSPGAPGTGLGSSPAPSPGTQRRAIGGGAGSEPLRMVTEECPLIQPSEVVVSQRAVLTAQPVLTPLEKLRRKDEMVTAALLEKHLLVADLLHVPHEEFDSIAEMASEPIPDRDINELLLSAIYHTDNLKVTINETLRVSEEEAVSARSEGTVHTCAGGNASGCSPRAGGRRTLAHRMPGVPVPPLLNISNALSSTLSLLLKHVKEREEERDRLRRELQRSRELIHARNQTEQRLQWQEADVLSSESAPEANAESKGEDVDGCESGMQGLDLRDTAAEGDVVDSSPQVTSNLNTSLQNSEGENEETEEQGKSLGESADDPGGDVYVDALSFGETEVVALKEQAAVVGEMEEDSLEGEVEPLLPVPKAGTDVPDDC</sequence>
<feature type="compositionally biased region" description="Pro residues" evidence="2">
    <location>
        <begin position="104"/>
        <end position="113"/>
    </location>
</feature>
<reference evidence="3" key="2">
    <citation type="submission" date="2017-10" db="EMBL/GenBank/DDBJ databases">
        <title>Ladona fulva Genome sequencing and assembly.</title>
        <authorList>
            <person name="Murali S."/>
            <person name="Richards S."/>
            <person name="Bandaranaike D."/>
            <person name="Bellair M."/>
            <person name="Blankenburg K."/>
            <person name="Chao H."/>
            <person name="Dinh H."/>
            <person name="Doddapaneni H."/>
            <person name="Dugan-Rocha S."/>
            <person name="Elkadiri S."/>
            <person name="Gnanaolivu R."/>
            <person name="Hernandez B."/>
            <person name="Skinner E."/>
            <person name="Javaid M."/>
            <person name="Lee S."/>
            <person name="Li M."/>
            <person name="Ming W."/>
            <person name="Munidasa M."/>
            <person name="Muniz J."/>
            <person name="Nguyen L."/>
            <person name="Hughes D."/>
            <person name="Osuji N."/>
            <person name="Pu L.-L."/>
            <person name="Puazo M."/>
            <person name="Qu C."/>
            <person name="Quiroz J."/>
            <person name="Raj R."/>
            <person name="Weissenberger G."/>
            <person name="Xin Y."/>
            <person name="Zou X."/>
            <person name="Han Y."/>
            <person name="Worley K."/>
            <person name="Muzny D."/>
            <person name="Gibbs R."/>
        </authorList>
    </citation>
    <scope>NUCLEOTIDE SEQUENCE</scope>
    <source>
        <strain evidence="3">Sampled in the wild</strain>
    </source>
</reference>
<evidence type="ECO:0000313" key="3">
    <source>
        <dbReference type="EMBL" id="KAG8222212.1"/>
    </source>
</evidence>
<dbReference type="Proteomes" id="UP000792457">
    <property type="component" value="Unassembled WGS sequence"/>
</dbReference>
<feature type="compositionally biased region" description="Polar residues" evidence="2">
    <location>
        <begin position="467"/>
        <end position="482"/>
    </location>
</feature>
<dbReference type="OrthoDB" id="2272012at2759"/>
<evidence type="ECO:0000313" key="4">
    <source>
        <dbReference type="Proteomes" id="UP000792457"/>
    </source>
</evidence>
<feature type="compositionally biased region" description="Low complexity" evidence="2">
    <location>
        <begin position="148"/>
        <end position="158"/>
    </location>
</feature>
<keyword evidence="1" id="KW-0175">Coiled coil</keyword>
<dbReference type="PANTHER" id="PTHR45872:SF2">
    <property type="entry name" value="RHO GUANINE NUCLEOTIDE EXCHANGE FACTOR 2, ISOFORM D"/>
    <property type="match status" value="1"/>
</dbReference>
<dbReference type="GO" id="GO:0005085">
    <property type="term" value="F:guanyl-nucleotide exchange factor activity"/>
    <property type="evidence" value="ECO:0007669"/>
    <property type="project" value="TreeGrafter"/>
</dbReference>
<dbReference type="GO" id="GO:0007186">
    <property type="term" value="P:G protein-coupled receptor signaling pathway"/>
    <property type="evidence" value="ECO:0007669"/>
    <property type="project" value="TreeGrafter"/>
</dbReference>
<name>A0A8K0JT39_LADFU</name>
<protein>
    <submittedName>
        <fullName evidence="3">Uncharacterized protein</fullName>
    </submittedName>
</protein>
<feature type="region of interest" description="Disordered" evidence="2">
    <location>
        <begin position="531"/>
        <end position="558"/>
    </location>
</feature>
<gene>
    <name evidence="3" type="ORF">J437_LFUL001304</name>
</gene>
<dbReference type="AlphaFoldDB" id="A0A8K0JT39"/>
<dbReference type="PANTHER" id="PTHR45872">
    <property type="entry name" value="RHO GUANINE NUCLEOTIDE EXCHANGE FACTOR 2, ISOFORM D"/>
    <property type="match status" value="1"/>
</dbReference>
<organism evidence="3 4">
    <name type="scientific">Ladona fulva</name>
    <name type="common">Scarce chaser dragonfly</name>
    <name type="synonym">Libellula fulva</name>
    <dbReference type="NCBI Taxonomy" id="123851"/>
    <lineage>
        <taxon>Eukaryota</taxon>
        <taxon>Metazoa</taxon>
        <taxon>Ecdysozoa</taxon>
        <taxon>Arthropoda</taxon>
        <taxon>Hexapoda</taxon>
        <taxon>Insecta</taxon>
        <taxon>Pterygota</taxon>
        <taxon>Palaeoptera</taxon>
        <taxon>Odonata</taxon>
        <taxon>Epiprocta</taxon>
        <taxon>Anisoptera</taxon>
        <taxon>Libelluloidea</taxon>
        <taxon>Libellulidae</taxon>
        <taxon>Ladona</taxon>
    </lineage>
</organism>
<feature type="compositionally biased region" description="Acidic residues" evidence="2">
    <location>
        <begin position="531"/>
        <end position="541"/>
    </location>
</feature>
<proteinExistence type="predicted"/>
<reference evidence="3" key="1">
    <citation type="submission" date="2013-04" db="EMBL/GenBank/DDBJ databases">
        <authorList>
            <person name="Qu J."/>
            <person name="Murali S.C."/>
            <person name="Bandaranaike D."/>
            <person name="Bellair M."/>
            <person name="Blankenburg K."/>
            <person name="Chao H."/>
            <person name="Dinh H."/>
            <person name="Doddapaneni H."/>
            <person name="Downs B."/>
            <person name="Dugan-Rocha S."/>
            <person name="Elkadiri S."/>
            <person name="Gnanaolivu R.D."/>
            <person name="Hernandez B."/>
            <person name="Javaid M."/>
            <person name="Jayaseelan J.C."/>
            <person name="Lee S."/>
            <person name="Li M."/>
            <person name="Ming W."/>
            <person name="Munidasa M."/>
            <person name="Muniz J."/>
            <person name="Nguyen L."/>
            <person name="Ongeri F."/>
            <person name="Osuji N."/>
            <person name="Pu L.-L."/>
            <person name="Puazo M."/>
            <person name="Qu C."/>
            <person name="Quiroz J."/>
            <person name="Raj R."/>
            <person name="Weissenberger G."/>
            <person name="Xin Y."/>
            <person name="Zou X."/>
            <person name="Han Y."/>
            <person name="Richards S."/>
            <person name="Worley K."/>
            <person name="Muzny D."/>
            <person name="Gibbs R."/>
        </authorList>
    </citation>
    <scope>NUCLEOTIDE SEQUENCE</scope>
    <source>
        <strain evidence="3">Sampled in the wild</strain>
    </source>
</reference>
<dbReference type="EMBL" id="KZ308126">
    <property type="protein sequence ID" value="KAG8222212.1"/>
    <property type="molecule type" value="Genomic_DNA"/>
</dbReference>
<feature type="coiled-coil region" evidence="1">
    <location>
        <begin position="380"/>
        <end position="407"/>
    </location>
</feature>
<dbReference type="GO" id="GO:0005737">
    <property type="term" value="C:cytoplasm"/>
    <property type="evidence" value="ECO:0007669"/>
    <property type="project" value="TreeGrafter"/>
</dbReference>
<feature type="region of interest" description="Disordered" evidence="2">
    <location>
        <begin position="463"/>
        <end position="506"/>
    </location>
</feature>
<feature type="region of interest" description="Disordered" evidence="2">
    <location>
        <begin position="73"/>
        <end position="217"/>
    </location>
</feature>